<name>A0A645IP92_9ZZZZ</name>
<evidence type="ECO:0000313" key="1">
    <source>
        <dbReference type="EMBL" id="MPN52876.1"/>
    </source>
</evidence>
<reference evidence="1" key="1">
    <citation type="submission" date="2019-08" db="EMBL/GenBank/DDBJ databases">
        <authorList>
            <person name="Kucharzyk K."/>
            <person name="Murdoch R.W."/>
            <person name="Higgins S."/>
            <person name="Loffler F."/>
        </authorList>
    </citation>
    <scope>NUCLEOTIDE SEQUENCE</scope>
</reference>
<proteinExistence type="predicted"/>
<gene>
    <name evidence="1" type="ORF">SDC9_200539</name>
</gene>
<organism evidence="1">
    <name type="scientific">bioreactor metagenome</name>
    <dbReference type="NCBI Taxonomy" id="1076179"/>
    <lineage>
        <taxon>unclassified sequences</taxon>
        <taxon>metagenomes</taxon>
        <taxon>ecological metagenomes</taxon>
    </lineage>
</organism>
<accession>A0A645IP92</accession>
<sequence>MTPVTRRRTPDTSLESGDRSLVTKIIRYETTNPIYDEYHPFGIV</sequence>
<protein>
    <submittedName>
        <fullName evidence="1">Uncharacterized protein</fullName>
    </submittedName>
</protein>
<dbReference type="EMBL" id="VSSQ01119401">
    <property type="protein sequence ID" value="MPN52876.1"/>
    <property type="molecule type" value="Genomic_DNA"/>
</dbReference>
<comment type="caution">
    <text evidence="1">The sequence shown here is derived from an EMBL/GenBank/DDBJ whole genome shotgun (WGS) entry which is preliminary data.</text>
</comment>
<dbReference type="AlphaFoldDB" id="A0A645IP92"/>